<dbReference type="InterPro" id="IPR023162">
    <property type="entry name" value="Apc36109-like_dom_sf"/>
</dbReference>
<organism evidence="1 2">
    <name type="scientific">Macrococcus epidermidis</name>
    <dbReference type="NCBI Taxonomy" id="1902580"/>
    <lineage>
        <taxon>Bacteria</taxon>
        <taxon>Bacillati</taxon>
        <taxon>Bacillota</taxon>
        <taxon>Bacilli</taxon>
        <taxon>Bacillales</taxon>
        <taxon>Staphylococcaceae</taxon>
        <taxon>Macrococcus</taxon>
    </lineage>
</organism>
<name>A0A327ZVL9_9STAP</name>
<dbReference type="Gene3D" id="1.10.340.20">
    <property type="entry name" value="Apc36109-like domain"/>
    <property type="match status" value="1"/>
</dbReference>
<dbReference type="EMBL" id="PZJH01000001">
    <property type="protein sequence ID" value="RAK46207.1"/>
    <property type="molecule type" value="Genomic_DNA"/>
</dbReference>
<gene>
    <name evidence="1" type="ORF">BHU61_01805</name>
</gene>
<dbReference type="InterPro" id="IPR015053">
    <property type="entry name" value="DUF1871"/>
</dbReference>
<dbReference type="Pfam" id="PF08958">
    <property type="entry name" value="DUF1871"/>
    <property type="match status" value="1"/>
</dbReference>
<evidence type="ECO:0000313" key="1">
    <source>
        <dbReference type="EMBL" id="RAK46207.1"/>
    </source>
</evidence>
<evidence type="ECO:0000313" key="2">
    <source>
        <dbReference type="Proteomes" id="UP000249808"/>
    </source>
</evidence>
<dbReference type="AlphaFoldDB" id="A0A327ZVL9"/>
<protein>
    <submittedName>
        <fullName evidence="1">DUF1871 domain-containing protein</fullName>
    </submittedName>
</protein>
<keyword evidence="2" id="KW-1185">Reference proteome</keyword>
<accession>A0A327ZVL9</accession>
<sequence>MNAMNPDFNIAMYKILNNWNPMQLEDASQGDMEYYEIMDIVHQKLSIDETIQRISEIFMHSFEQSPDKQEIKDILNEIYKLRATCEIV</sequence>
<dbReference type="SUPFAM" id="SSF116922">
    <property type="entry name" value="YugE-like"/>
    <property type="match status" value="1"/>
</dbReference>
<comment type="caution">
    <text evidence="1">The sequence shown here is derived from an EMBL/GenBank/DDBJ whole genome shotgun (WGS) entry which is preliminary data.</text>
</comment>
<reference evidence="1 2" key="1">
    <citation type="journal article" date="2018" name="Front. Microbiol.">
        <title>Description and Comparative Genomics of Macrococcus caseolyticus subsp. hominis subsp. nov., Macrococcus goetzii sp. nov., Macrococcus epidermidis sp. nov., and Macrococcus bohemicus sp. nov., Novel Macrococci From Human Clinical Material With Virulence Potential and Suspected Uptake of Foreign DNA by Natural Transformation.</title>
        <authorList>
            <person name="Maslanova I."/>
            <person name="Wertheimer Z."/>
            <person name="Sedlacek I."/>
            <person name="Svec P."/>
            <person name="Indrakova A."/>
            <person name="Kovarovic V."/>
            <person name="Schumann P."/>
            <person name="Sproer C."/>
            <person name="Kralova S."/>
            <person name="Sedo O."/>
            <person name="Kristofova L."/>
            <person name="Vrbovska V."/>
            <person name="Fuzik T."/>
            <person name="Petras P."/>
            <person name="Zdrahal Z."/>
            <person name="Ruzickova V."/>
            <person name="Doskar J."/>
            <person name="Pantucek R."/>
        </authorList>
    </citation>
    <scope>NUCLEOTIDE SEQUENCE [LARGE SCALE GENOMIC DNA]</scope>
    <source>
        <strain evidence="1 2">01/688</strain>
    </source>
</reference>
<proteinExistence type="predicted"/>
<dbReference type="Proteomes" id="UP000249808">
    <property type="component" value="Unassembled WGS sequence"/>
</dbReference>